<evidence type="ECO:0008006" key="4">
    <source>
        <dbReference type="Google" id="ProtNLM"/>
    </source>
</evidence>
<dbReference type="RefSeq" id="WP_316700899.1">
    <property type="nucleotide sequence ID" value="NZ_CP136336.1"/>
</dbReference>
<reference evidence="2 3" key="1">
    <citation type="submission" date="2023-10" db="EMBL/GenBank/DDBJ databases">
        <title>Bacteria for the degradation of biodegradable plastic PBAT(Polybutylene adipate terephthalate).</title>
        <authorList>
            <person name="Weon H.-Y."/>
            <person name="Yeon J."/>
        </authorList>
    </citation>
    <scope>NUCLEOTIDE SEQUENCE [LARGE SCALE GENOMIC DNA]</scope>
    <source>
        <strain evidence="2 3">SBD 7-3</strain>
    </source>
</reference>
<keyword evidence="3" id="KW-1185">Reference proteome</keyword>
<organism evidence="2 3">
    <name type="scientific">Piscinibacter gummiphilus</name>
    <dbReference type="NCBI Taxonomy" id="946333"/>
    <lineage>
        <taxon>Bacteria</taxon>
        <taxon>Pseudomonadati</taxon>
        <taxon>Pseudomonadota</taxon>
        <taxon>Betaproteobacteria</taxon>
        <taxon>Burkholderiales</taxon>
        <taxon>Sphaerotilaceae</taxon>
        <taxon>Piscinibacter</taxon>
    </lineage>
</organism>
<evidence type="ECO:0000313" key="2">
    <source>
        <dbReference type="EMBL" id="WOB08198.1"/>
    </source>
</evidence>
<sequence length="128" mass="14042">MNPIVGWGLAFVALVAGWFSYGWQGVVMVASVIVFWLLLQFSRALRVMKNAAQAPKGEVGSTVMLNAKLKHGMTLMQVIAITRSLGDHVSESPDTWAWRDAGDSRVTLVFEGGKLSRWELHRPASSEG</sequence>
<name>A0ABZ0CTK3_9BURK</name>
<keyword evidence="1" id="KW-0812">Transmembrane</keyword>
<dbReference type="EMBL" id="CP136336">
    <property type="protein sequence ID" value="WOB08198.1"/>
    <property type="molecule type" value="Genomic_DNA"/>
</dbReference>
<keyword evidence="1" id="KW-1133">Transmembrane helix</keyword>
<gene>
    <name evidence="2" type="ORF">RXV79_25260</name>
</gene>
<accession>A0ABZ0CTK3</accession>
<proteinExistence type="predicted"/>
<feature type="transmembrane region" description="Helical" evidence="1">
    <location>
        <begin position="6"/>
        <end position="39"/>
    </location>
</feature>
<protein>
    <recommendedName>
        <fullName evidence="4">Glycerate kinase</fullName>
    </recommendedName>
</protein>
<evidence type="ECO:0000313" key="3">
    <source>
        <dbReference type="Proteomes" id="UP001303946"/>
    </source>
</evidence>
<evidence type="ECO:0000256" key="1">
    <source>
        <dbReference type="SAM" id="Phobius"/>
    </source>
</evidence>
<keyword evidence="1" id="KW-0472">Membrane</keyword>
<dbReference type="Proteomes" id="UP001303946">
    <property type="component" value="Chromosome"/>
</dbReference>